<gene>
    <name evidence="2" type="ORF">JD844_005115</name>
</gene>
<protein>
    <submittedName>
        <fullName evidence="2">Uncharacterized protein</fullName>
    </submittedName>
</protein>
<evidence type="ECO:0000313" key="2">
    <source>
        <dbReference type="EMBL" id="KAH0615654.1"/>
    </source>
</evidence>
<dbReference type="Proteomes" id="UP000826234">
    <property type="component" value="Unassembled WGS sequence"/>
</dbReference>
<organism evidence="2 3">
    <name type="scientific">Phrynosoma platyrhinos</name>
    <name type="common">Desert horned lizard</name>
    <dbReference type="NCBI Taxonomy" id="52577"/>
    <lineage>
        <taxon>Eukaryota</taxon>
        <taxon>Metazoa</taxon>
        <taxon>Chordata</taxon>
        <taxon>Craniata</taxon>
        <taxon>Vertebrata</taxon>
        <taxon>Euteleostomi</taxon>
        <taxon>Lepidosauria</taxon>
        <taxon>Squamata</taxon>
        <taxon>Bifurcata</taxon>
        <taxon>Unidentata</taxon>
        <taxon>Episquamata</taxon>
        <taxon>Toxicofera</taxon>
        <taxon>Iguania</taxon>
        <taxon>Phrynosomatidae</taxon>
        <taxon>Phrynosomatinae</taxon>
        <taxon>Phrynosoma</taxon>
    </lineage>
</organism>
<sequence>MVSVDAGQWDETICTMLACQHPPCWEALRRVESGHPRTLLGAPGRHSAEYEGELPTLKIVNLPLNCSWREKIKCSESYGSISKTISSMKDNRSYLSNSTQNDILIPPVSVVSSERDPFPGLNSRIDSHTPHFLPMSFTCWRQAEKMQVTDVSEFAIHRLGYQLPCGNLVVRWIPSTRPKPLQPKKPATRAVIPSQRICVKDLLLESNLAFKEKRGEMKRKKSSKVPTGGQPYLLHLRKKKQVPADKSSPVGNGKNAKRSVLGKSQFSSYGLQLASVVPSQAESNSKMESRRGASLESKEKGAPPLFTVQKAPSLYRFEPKIPMKEECSRRTHRLLRVPSGGLVPRWHLMPGLVEQLDRADDPSHKMREGRGKTTQKFQEASAEDCRPPGAPETHPRKKQLVKSVECKSVRNNQLTVGYNNFVPWISRTESQFNQYRKPLASRKETPPPLRDSPPATLSSRRQPMEAPPGTLGQTLPQLQGHRLKKSVSCYHTKVGNTVTTSSLETWKS</sequence>
<feature type="region of interest" description="Disordered" evidence="1">
    <location>
        <begin position="359"/>
        <end position="401"/>
    </location>
</feature>
<evidence type="ECO:0000256" key="1">
    <source>
        <dbReference type="SAM" id="MobiDB-lite"/>
    </source>
</evidence>
<keyword evidence="3" id="KW-1185">Reference proteome</keyword>
<dbReference type="PANTHER" id="PTHR36130:SF1">
    <property type="entry name" value="RIKEN CDNA 4933430I17 GENE"/>
    <property type="match status" value="1"/>
</dbReference>
<proteinExistence type="predicted"/>
<evidence type="ECO:0000313" key="3">
    <source>
        <dbReference type="Proteomes" id="UP000826234"/>
    </source>
</evidence>
<feature type="region of interest" description="Disordered" evidence="1">
    <location>
        <begin position="438"/>
        <end position="480"/>
    </location>
</feature>
<dbReference type="PANTHER" id="PTHR36130">
    <property type="entry name" value="RIKEN CDNA 4933430I17 GENE"/>
    <property type="match status" value="1"/>
</dbReference>
<name>A0ABQ7SE96_PHRPL</name>
<feature type="region of interest" description="Disordered" evidence="1">
    <location>
        <begin position="214"/>
        <end position="259"/>
    </location>
</feature>
<comment type="caution">
    <text evidence="2">The sequence shown here is derived from an EMBL/GenBank/DDBJ whole genome shotgun (WGS) entry which is preliminary data.</text>
</comment>
<dbReference type="EMBL" id="JAIPUX010005291">
    <property type="protein sequence ID" value="KAH0615654.1"/>
    <property type="molecule type" value="Genomic_DNA"/>
</dbReference>
<feature type="region of interest" description="Disordered" evidence="1">
    <location>
        <begin position="277"/>
        <end position="303"/>
    </location>
</feature>
<reference evidence="2 3" key="1">
    <citation type="journal article" date="2022" name="Gigascience">
        <title>A chromosome-level genome assembly and annotation of the desert horned lizard, Phrynosoma platyrhinos, provides insight into chromosomal rearrangements among reptiles.</title>
        <authorList>
            <person name="Koochekian N."/>
            <person name="Ascanio A."/>
            <person name="Farleigh K."/>
            <person name="Card D.C."/>
            <person name="Schield D.R."/>
            <person name="Castoe T.A."/>
            <person name="Jezkova T."/>
        </authorList>
    </citation>
    <scope>NUCLEOTIDE SEQUENCE [LARGE SCALE GENOMIC DNA]</scope>
    <source>
        <strain evidence="2">NK-2021</strain>
    </source>
</reference>
<dbReference type="Pfam" id="PF15504">
    <property type="entry name" value="DUF4647"/>
    <property type="match status" value="1"/>
</dbReference>
<feature type="compositionally biased region" description="Basic and acidic residues" evidence="1">
    <location>
        <begin position="285"/>
        <end position="301"/>
    </location>
</feature>
<feature type="compositionally biased region" description="Basic and acidic residues" evidence="1">
    <location>
        <begin position="359"/>
        <end position="371"/>
    </location>
</feature>
<dbReference type="InterPro" id="IPR029134">
    <property type="entry name" value="DUF4647"/>
</dbReference>
<accession>A0ABQ7SE96</accession>